<evidence type="ECO:0000256" key="7">
    <source>
        <dbReference type="ARBA" id="ARBA00023306"/>
    </source>
</evidence>
<feature type="compositionally biased region" description="Polar residues" evidence="10">
    <location>
        <begin position="741"/>
        <end position="750"/>
    </location>
</feature>
<protein>
    <recommendedName>
        <fullName evidence="15">Kinetochore protein NDC80 homolog</fullName>
    </recommendedName>
</protein>
<dbReference type="Pfam" id="PF10075">
    <property type="entry name" value="CSN8_PSD8_EIF3K"/>
    <property type="match status" value="1"/>
</dbReference>
<evidence type="ECO:0000256" key="5">
    <source>
        <dbReference type="ARBA" id="ARBA00022776"/>
    </source>
</evidence>
<comment type="subcellular location">
    <subcellularLocation>
        <location evidence="1">Chromosome</location>
        <location evidence="1">Centromere</location>
    </subcellularLocation>
</comment>
<evidence type="ECO:0000259" key="11">
    <source>
        <dbReference type="Pfam" id="PF03801"/>
    </source>
</evidence>
<feature type="compositionally biased region" description="Polar residues" evidence="10">
    <location>
        <begin position="626"/>
        <end position="638"/>
    </location>
</feature>
<dbReference type="GO" id="GO:0000775">
    <property type="term" value="C:chromosome, centromeric region"/>
    <property type="evidence" value="ECO:0007669"/>
    <property type="project" value="UniProtKB-SubCell"/>
</dbReference>
<feature type="region of interest" description="Disordered" evidence="10">
    <location>
        <begin position="1033"/>
        <end position="1081"/>
    </location>
</feature>
<dbReference type="EMBL" id="JAXIOK010000016">
    <property type="protein sequence ID" value="KAK4751904.1"/>
    <property type="molecule type" value="Genomic_DNA"/>
</dbReference>
<name>A0AAN7JQA0_9MYRT</name>
<dbReference type="Proteomes" id="UP001345219">
    <property type="component" value="Chromosome 16"/>
</dbReference>
<feature type="compositionally biased region" description="Polar residues" evidence="10">
    <location>
        <begin position="1060"/>
        <end position="1078"/>
    </location>
</feature>
<dbReference type="InterPro" id="IPR055307">
    <property type="entry name" value="NDC80_plants"/>
</dbReference>
<dbReference type="GO" id="GO:0051301">
    <property type="term" value="P:cell division"/>
    <property type="evidence" value="ECO:0007669"/>
    <property type="project" value="UniProtKB-KW"/>
</dbReference>
<feature type="domain" description="CSN8/PSMD8/EIF3K" evidence="12">
    <location>
        <begin position="1225"/>
        <end position="1357"/>
    </location>
</feature>
<dbReference type="PANTHER" id="PTHR46681:SF1">
    <property type="entry name" value="KINETOCHORE PROTEIN NDC80 HOMOLOG"/>
    <property type="match status" value="1"/>
</dbReference>
<dbReference type="Pfam" id="PF03801">
    <property type="entry name" value="Ndc80_HEC"/>
    <property type="match status" value="1"/>
</dbReference>
<keyword evidence="6 9" id="KW-0175">Coiled coil</keyword>
<feature type="region of interest" description="Disordered" evidence="10">
    <location>
        <begin position="704"/>
        <end position="750"/>
    </location>
</feature>
<keyword evidence="14" id="KW-1185">Reference proteome</keyword>
<feature type="coiled-coil region" evidence="9">
    <location>
        <begin position="431"/>
        <end position="465"/>
    </location>
</feature>
<dbReference type="PANTHER" id="PTHR46681">
    <property type="entry name" value="KINETOCHORE PROTEIN NDC80 HOMOLOG"/>
    <property type="match status" value="1"/>
</dbReference>
<accession>A0AAN7JQA0</accession>
<evidence type="ECO:0000256" key="3">
    <source>
        <dbReference type="ARBA" id="ARBA00022454"/>
    </source>
</evidence>
<feature type="compositionally biased region" description="Basic residues" evidence="10">
    <location>
        <begin position="1"/>
        <end position="11"/>
    </location>
</feature>
<feature type="compositionally biased region" description="Polar residues" evidence="10">
    <location>
        <begin position="909"/>
        <end position="919"/>
    </location>
</feature>
<comment type="caution">
    <text evidence="13">The sequence shown here is derived from an EMBL/GenBank/DDBJ whole genome shotgun (WGS) entry which is preliminary data.</text>
</comment>
<evidence type="ECO:0000256" key="2">
    <source>
        <dbReference type="ARBA" id="ARBA00007050"/>
    </source>
</evidence>
<reference evidence="13 14" key="1">
    <citation type="journal article" date="2023" name="Hortic Res">
        <title>Pangenome of water caltrop reveals structural variations and asymmetric subgenome divergence after allopolyploidization.</title>
        <authorList>
            <person name="Zhang X."/>
            <person name="Chen Y."/>
            <person name="Wang L."/>
            <person name="Yuan Y."/>
            <person name="Fang M."/>
            <person name="Shi L."/>
            <person name="Lu R."/>
            <person name="Comes H.P."/>
            <person name="Ma Y."/>
            <person name="Chen Y."/>
            <person name="Huang G."/>
            <person name="Zhou Y."/>
            <person name="Zheng Z."/>
            <person name="Qiu Y."/>
        </authorList>
    </citation>
    <scope>NUCLEOTIDE SEQUENCE [LARGE SCALE GENOMIC DNA]</scope>
    <source>
        <tissue evidence="13">Roots</tissue>
    </source>
</reference>
<keyword evidence="4" id="KW-0132">Cell division</keyword>
<evidence type="ECO:0000256" key="4">
    <source>
        <dbReference type="ARBA" id="ARBA00022618"/>
    </source>
</evidence>
<feature type="coiled-coil region" evidence="9">
    <location>
        <begin position="199"/>
        <end position="369"/>
    </location>
</feature>
<keyword evidence="3" id="KW-0158">Chromosome</keyword>
<gene>
    <name evidence="13" type="ORF">SAY87_020702</name>
</gene>
<feature type="domain" description="Kinetochore protein Ndc80 CH" evidence="11">
    <location>
        <begin position="53"/>
        <end position="156"/>
    </location>
</feature>
<keyword evidence="8" id="KW-0137">Centromere</keyword>
<feature type="compositionally biased region" description="Low complexity" evidence="10">
    <location>
        <begin position="1033"/>
        <end position="1048"/>
    </location>
</feature>
<feature type="region of interest" description="Disordered" evidence="10">
    <location>
        <begin position="613"/>
        <end position="668"/>
    </location>
</feature>
<evidence type="ECO:0000259" key="12">
    <source>
        <dbReference type="Pfam" id="PF10075"/>
    </source>
</evidence>
<feature type="compositionally biased region" description="Polar residues" evidence="10">
    <location>
        <begin position="705"/>
        <end position="732"/>
    </location>
</feature>
<dbReference type="InterPro" id="IPR033464">
    <property type="entry name" value="CSN8_PSD8_EIF3K"/>
</dbReference>
<feature type="region of interest" description="Disordered" evidence="10">
    <location>
        <begin position="1"/>
        <end position="47"/>
    </location>
</feature>
<evidence type="ECO:0000256" key="10">
    <source>
        <dbReference type="SAM" id="MobiDB-lite"/>
    </source>
</evidence>
<evidence type="ECO:0000313" key="14">
    <source>
        <dbReference type="Proteomes" id="UP001345219"/>
    </source>
</evidence>
<dbReference type="Gene3D" id="1.10.418.30">
    <property type="entry name" value="Ncd80 complex, Ncd80 subunit"/>
    <property type="match status" value="1"/>
</dbReference>
<feature type="region of interest" description="Disordered" evidence="10">
    <location>
        <begin position="886"/>
        <end position="919"/>
    </location>
</feature>
<evidence type="ECO:0000256" key="6">
    <source>
        <dbReference type="ARBA" id="ARBA00023054"/>
    </source>
</evidence>
<evidence type="ECO:0000256" key="1">
    <source>
        <dbReference type="ARBA" id="ARBA00004584"/>
    </source>
</evidence>
<keyword evidence="7" id="KW-0131">Cell cycle</keyword>
<feature type="compositionally biased region" description="Low complexity" evidence="10">
    <location>
        <begin position="33"/>
        <end position="42"/>
    </location>
</feature>
<dbReference type="InterPro" id="IPR038273">
    <property type="entry name" value="Ndc80_sf"/>
</dbReference>
<evidence type="ECO:0000313" key="13">
    <source>
        <dbReference type="EMBL" id="KAK4751904.1"/>
    </source>
</evidence>
<sequence>MKARGRGHTKKSFIPPPTPLQLHQFGGRRDSDASFASSRPSSVGLGRSAAGDLINDRSYQQSAVRAINAYLSSRSFPLLIKSTLPSAKDITAIVNFIISQLEYPNPKMDEDLPILLKSLNCPFKISKSALRTPATPHAWPTFVAVIHWLVQIALYNEDLAPNTSYMANENTMHAYALEGYLHYIRGDDDSVETVDGDFMKKLEHERDAIVDKVKRLEKDASELKARADALKTGPSQRELLERDKSVLEVDKKKFETMIEEYERRNVKLKSAMDEKEKELMTKEEETKRICQENEELKKTVESQAFNTRDVERMKKEMQVVEREIADAEVERNNYEDKCWDLEATLGHKLKELEELAKECNRTIRKLKVGGDLQYLLNPQGTTPSEVMGIDYKSSITPAMDSHIDEINKSSVVKLEEMIALQQKLKDHSVMMEKKRHQVEILHSRVEELEAQLNSLKKETQEYVHRCAVEVKRMWEDLQTEAHNMHIVERGAEEVLKASELKLQDTIRKNEEEIQRCAFELFTMLDSVSGYKEYLEGKIFEMKTSLSDTAKSISDAYRASPPTPFAQSLSSENEPSLIPEWLKSSGSATTVAYGSQSASYLQSDDHSLSRHARNKSSFFNSEHDGSRSTVSEKMTSSYFRRSASGKDSSRSRSYSSFHKSHRHREWEDVHDLRDKDRPILGDHRNYEYPAHVGVLPGKFSKETLRHSQSMISRKLEGTSSNKVVGDSGISSNNKDIRKGSSPPISNDGAPSSTQILFVRDFPSLGVDQKQNSSELRRVPSPVLPSAIHNLPGAGHGMIGGDGWTSSLAEVPGVIASSSTAILLSQQAAVGSSGCVAQRSGGLNMAEAVVQGPSRARTPPQVSVDTQRLEELAIKQSRQLIPVIPSTAKSSLLGPSDKSKPKAGVQLAHATPSQGIQSLRGGSTRFDSGKVSGNLGKLQVLKPARELNGVSSNVVKENLSPKNGVKVVNTPLSLNPTSAAASAPIKVAENTQTTMVAPQRKSAAISATIEKKPSPIQAQSRSDFFNLLKKKSSSSVSNVSSGNESVPSNVDDSHDSLGGDTPTVTTNGPEKCNGSSSLQSEDGDNVMANGGISDHNFFENGGVHLDIDVPYPDEKEAAFLRSLGWEESAGEDEGLTEDEIRYFYETVMVKRRPGPQCTTERTIGLIAQPAEILAAHDGCNGGNMFLGMEWSGELRDAITSRSYTRIADICDSLMLRVAAEGVPFQDDWPYALHLLGYIYVDDINSARFLWKTIPAAIKESHPEAVAAWRIGQKLWTRDHAGVHEAVRGFDWSQEARDLINSFSAIYTWKIFNLLSSAYSTISIQDTALFLGMPEDETTDYVLQHGWLVDHATRMFTVKKLIVSKEQKVNRDKLQRLTEYVFHLEH</sequence>
<keyword evidence="5" id="KW-0498">Mitosis</keyword>
<feature type="compositionally biased region" description="Low complexity" evidence="10">
    <location>
        <begin position="639"/>
        <end position="656"/>
    </location>
</feature>
<proteinExistence type="inferred from homology"/>
<dbReference type="InterPro" id="IPR055260">
    <property type="entry name" value="Ndc80_CH"/>
</dbReference>
<evidence type="ECO:0000256" key="9">
    <source>
        <dbReference type="SAM" id="Coils"/>
    </source>
</evidence>
<organism evidence="13 14">
    <name type="scientific">Trapa incisa</name>
    <dbReference type="NCBI Taxonomy" id="236973"/>
    <lineage>
        <taxon>Eukaryota</taxon>
        <taxon>Viridiplantae</taxon>
        <taxon>Streptophyta</taxon>
        <taxon>Embryophyta</taxon>
        <taxon>Tracheophyta</taxon>
        <taxon>Spermatophyta</taxon>
        <taxon>Magnoliopsida</taxon>
        <taxon>eudicotyledons</taxon>
        <taxon>Gunneridae</taxon>
        <taxon>Pentapetalae</taxon>
        <taxon>rosids</taxon>
        <taxon>malvids</taxon>
        <taxon>Myrtales</taxon>
        <taxon>Lythraceae</taxon>
        <taxon>Trapa</taxon>
    </lineage>
</organism>
<comment type="similarity">
    <text evidence="2">Belongs to the NDC80/HEC1 family.</text>
</comment>
<evidence type="ECO:0008006" key="15">
    <source>
        <dbReference type="Google" id="ProtNLM"/>
    </source>
</evidence>
<evidence type="ECO:0000256" key="8">
    <source>
        <dbReference type="ARBA" id="ARBA00023328"/>
    </source>
</evidence>